<protein>
    <submittedName>
        <fullName evidence="7">Denticleless-like protein</fullName>
    </submittedName>
</protein>
<keyword evidence="4" id="KW-0833">Ubl conjugation pathway</keyword>
<evidence type="ECO:0000256" key="6">
    <source>
        <dbReference type="PROSITE-ProRule" id="PRU00221"/>
    </source>
</evidence>
<evidence type="ECO:0000256" key="4">
    <source>
        <dbReference type="ARBA" id="ARBA00022786"/>
    </source>
</evidence>
<dbReference type="Pfam" id="PF00400">
    <property type="entry name" value="WD40"/>
    <property type="match status" value="3"/>
</dbReference>
<keyword evidence="3" id="KW-0677">Repeat</keyword>
<dbReference type="SMART" id="SM00320">
    <property type="entry name" value="WD40"/>
    <property type="match status" value="5"/>
</dbReference>
<dbReference type="Proteomes" id="UP000276133">
    <property type="component" value="Unassembled WGS sequence"/>
</dbReference>
<comment type="caution">
    <text evidence="7">The sequence shown here is derived from an EMBL/GenBank/DDBJ whole genome shotgun (WGS) entry which is preliminary data.</text>
</comment>
<comment type="pathway">
    <text evidence="1">Protein modification; protein ubiquitination.</text>
</comment>
<evidence type="ECO:0000256" key="5">
    <source>
        <dbReference type="ARBA" id="ARBA00038344"/>
    </source>
</evidence>
<dbReference type="EMBL" id="REGN01001547">
    <property type="protein sequence ID" value="RNA33956.1"/>
    <property type="molecule type" value="Genomic_DNA"/>
</dbReference>
<organism evidence="7 8">
    <name type="scientific">Brachionus plicatilis</name>
    <name type="common">Marine rotifer</name>
    <name type="synonym">Brachionus muelleri</name>
    <dbReference type="NCBI Taxonomy" id="10195"/>
    <lineage>
        <taxon>Eukaryota</taxon>
        <taxon>Metazoa</taxon>
        <taxon>Spiralia</taxon>
        <taxon>Gnathifera</taxon>
        <taxon>Rotifera</taxon>
        <taxon>Eurotatoria</taxon>
        <taxon>Monogononta</taxon>
        <taxon>Pseudotrocha</taxon>
        <taxon>Ploima</taxon>
        <taxon>Brachionidae</taxon>
        <taxon>Brachionus</taxon>
    </lineage>
</organism>
<evidence type="ECO:0000313" key="8">
    <source>
        <dbReference type="Proteomes" id="UP000276133"/>
    </source>
</evidence>
<dbReference type="GO" id="GO:0005634">
    <property type="term" value="C:nucleus"/>
    <property type="evidence" value="ECO:0007669"/>
    <property type="project" value="TreeGrafter"/>
</dbReference>
<dbReference type="InterPro" id="IPR036322">
    <property type="entry name" value="WD40_repeat_dom_sf"/>
</dbReference>
<dbReference type="AlphaFoldDB" id="A0A3M7SDU8"/>
<dbReference type="InterPro" id="IPR019775">
    <property type="entry name" value="WD40_repeat_CS"/>
</dbReference>
<dbReference type="GO" id="GO:0030674">
    <property type="term" value="F:protein-macromolecule adaptor activity"/>
    <property type="evidence" value="ECO:0007669"/>
    <property type="project" value="TreeGrafter"/>
</dbReference>
<dbReference type="PROSITE" id="PS50082">
    <property type="entry name" value="WD_REPEATS_2"/>
    <property type="match status" value="3"/>
</dbReference>
<dbReference type="PROSITE" id="PS00678">
    <property type="entry name" value="WD_REPEATS_1"/>
    <property type="match status" value="2"/>
</dbReference>
<dbReference type="InterPro" id="IPR051865">
    <property type="entry name" value="WD-repeat_CDT2_adapter"/>
</dbReference>
<dbReference type="Gene3D" id="2.130.10.10">
    <property type="entry name" value="YVTN repeat-like/Quinoprotein amine dehydrogenase"/>
    <property type="match status" value="3"/>
</dbReference>
<feature type="repeat" description="WD" evidence="6">
    <location>
        <begin position="114"/>
        <end position="156"/>
    </location>
</feature>
<keyword evidence="2 6" id="KW-0853">WD repeat</keyword>
<dbReference type="InterPro" id="IPR015943">
    <property type="entry name" value="WD40/YVTN_repeat-like_dom_sf"/>
</dbReference>
<evidence type="ECO:0000256" key="2">
    <source>
        <dbReference type="ARBA" id="ARBA00022574"/>
    </source>
</evidence>
<dbReference type="PANTHER" id="PTHR22852:SF0">
    <property type="entry name" value="DENTICLELESS PROTEIN HOMOLOG"/>
    <property type="match status" value="1"/>
</dbReference>
<accession>A0A3M7SDU8</accession>
<dbReference type="GO" id="GO:0043161">
    <property type="term" value="P:proteasome-mediated ubiquitin-dependent protein catabolic process"/>
    <property type="evidence" value="ECO:0007669"/>
    <property type="project" value="TreeGrafter"/>
</dbReference>
<feature type="repeat" description="WD" evidence="6">
    <location>
        <begin position="376"/>
        <end position="418"/>
    </location>
</feature>
<evidence type="ECO:0000313" key="7">
    <source>
        <dbReference type="EMBL" id="RNA33956.1"/>
    </source>
</evidence>
<gene>
    <name evidence="7" type="ORF">BpHYR1_035140</name>
</gene>
<comment type="similarity">
    <text evidence="5">Belongs to the WD repeat cdt2 family.</text>
</comment>
<dbReference type="STRING" id="10195.A0A3M7SDU8"/>
<dbReference type="SUPFAM" id="SSF50978">
    <property type="entry name" value="WD40 repeat-like"/>
    <property type="match status" value="1"/>
</dbReference>
<dbReference type="InterPro" id="IPR001680">
    <property type="entry name" value="WD40_rpt"/>
</dbReference>
<evidence type="ECO:0000256" key="1">
    <source>
        <dbReference type="ARBA" id="ARBA00004906"/>
    </source>
</evidence>
<dbReference type="PROSITE" id="PS50294">
    <property type="entry name" value="WD_REPEATS_REGION"/>
    <property type="match status" value="2"/>
</dbReference>
<reference evidence="7 8" key="1">
    <citation type="journal article" date="2018" name="Sci. Rep.">
        <title>Genomic signatures of local adaptation to the degree of environmental predictability in rotifers.</title>
        <authorList>
            <person name="Franch-Gras L."/>
            <person name="Hahn C."/>
            <person name="Garcia-Roger E.M."/>
            <person name="Carmona M.J."/>
            <person name="Serra M."/>
            <person name="Gomez A."/>
        </authorList>
    </citation>
    <scope>NUCLEOTIDE SEQUENCE [LARGE SCALE GENOMIC DNA]</scope>
    <source>
        <strain evidence="7">HYR1</strain>
    </source>
</reference>
<name>A0A3M7SDU8_BRAPC</name>
<proteinExistence type="inferred from homology"/>
<dbReference type="PANTHER" id="PTHR22852">
    <property type="entry name" value="LETHAL 2 DENTICLELESS PROTEIN RETINOIC ACID-REGULATED NUCLEAR MATRIX-ASSOCIATED PROTEIN"/>
    <property type="match status" value="1"/>
</dbReference>
<sequence length="700" mass="79890">MKNLPFTVLKHLHSNYSNFYSNNDNKYEIIDSNRVPYIAKFNKEILNFLTVADENGCIKLFRTFPKLKLTKEIAAQKSCIYDLEWLTSNQLACGGGDQFVSVYDVETSQRIAVLRGHTESVKSVSSIPDNPFIIASGSRDGSVLVFDLRCNKYQPTSEIVTDLGIDPDSTCIRAVNVLNKAHFTQSTSSTPQRSILKSKASNINSPSVQNQLKKSSPVACVLYQNDHHLISAGVTDGLIKIWDTRKIYSHSSKKLTDPNPVYAFDYQTDSASKKGFSSLAFNSTRTNLYSNCMNNCLYESNMVTYDANHVRVVNEALRPQIHKNFHLNNSNFIKSSLSQCDNFIVTGSSDFNAYIYSTNQNSGQACFRKYMPVIALKGHTNEVTTVDWNPFDPNQIVTCSDDNSIRLWNVKNDLDLIESKEFNFLKSEIIDEFTNVEDNLSELPEKLDENYISGVLFNRNLYNKYRPHFTTVFDDCLFIKFEQEHFLRKPKALLNRLNLDEMDFEEELCLRYESINIDKVNTNDKSSGSHNNSMICTSEFFNDLNETRENSFKKLKSILSDLPVNLVPENFVSRTKNEDDSEVKKFSSVFSTLCKSQSAAKPRIIKRKTGKTRRSQDSPEESMCQSNILMNLNRTPISCKKRSIYSTIIGEKSEPEHLKTPKTKKRLLMSECLNSSEENNQSNSHAPKTILDYFFVKQHD</sequence>
<dbReference type="OrthoDB" id="2096344at2759"/>
<keyword evidence="8" id="KW-1185">Reference proteome</keyword>
<evidence type="ECO:0000256" key="3">
    <source>
        <dbReference type="ARBA" id="ARBA00022737"/>
    </source>
</evidence>
<feature type="repeat" description="WD" evidence="6">
    <location>
        <begin position="211"/>
        <end position="245"/>
    </location>
</feature>